<gene>
    <name evidence="1" type="ORF">V8G57_20930</name>
</gene>
<dbReference type="EMBL" id="JBANDC010000018">
    <property type="protein sequence ID" value="MEM4989865.1"/>
    <property type="molecule type" value="Genomic_DNA"/>
</dbReference>
<proteinExistence type="predicted"/>
<organism evidence="1 2">
    <name type="scientific">Collimonas rhizosphaerae</name>
    <dbReference type="NCBI Taxonomy" id="3126357"/>
    <lineage>
        <taxon>Bacteria</taxon>
        <taxon>Pseudomonadati</taxon>
        <taxon>Pseudomonadota</taxon>
        <taxon>Betaproteobacteria</taxon>
        <taxon>Burkholderiales</taxon>
        <taxon>Oxalobacteraceae</taxon>
        <taxon>Collimonas</taxon>
    </lineage>
</organism>
<reference evidence="1 2" key="1">
    <citation type="submission" date="2024-02" db="EMBL/GenBank/DDBJ databases">
        <title>Draft genome sequence of Collimonas sp. strain H4R21, an effective mineral-weathering bacterial strain isolated from the beech rhizosphere.</title>
        <authorList>
            <person name="Morin E."/>
            <person name="Uroz S."/>
            <person name="Leveau J.H.J."/>
            <person name="Kumar R."/>
            <person name="Rey M.W."/>
            <person name="Pham J."/>
        </authorList>
    </citation>
    <scope>NUCLEOTIDE SEQUENCE [LARGE SCALE GENOMIC DNA]</scope>
    <source>
        <strain evidence="1 2">H4R21</strain>
    </source>
</reference>
<comment type="caution">
    <text evidence="1">The sequence shown here is derived from an EMBL/GenBank/DDBJ whole genome shotgun (WGS) entry which is preliminary data.</text>
</comment>
<sequence>MKELIVALCLFFPIHSYSAEPQSTNFNDYKNITDRLAAECTSKGMQNFSGFCISKKYDDQTKTSITIALQLISFEYFNNKCESSDFSDRNGLLAQALKIDEAKLFVDEMKPQKEALEAYSNHFDFCKTKEENSLAVSNKLKWFEYMSNKYSSKVLTSNQPARKVVGCILDKYKGAGFFADGLLTADGSISIQLFAPVRVILATVENKPEGSITRYINVKNSNGRVIPQADTFDNAVNKCQ</sequence>
<evidence type="ECO:0000313" key="2">
    <source>
        <dbReference type="Proteomes" id="UP001495910"/>
    </source>
</evidence>
<name>A0ABU9Q0U3_9BURK</name>
<dbReference type="Proteomes" id="UP001495910">
    <property type="component" value="Unassembled WGS sequence"/>
</dbReference>
<dbReference type="RefSeq" id="WP_342831025.1">
    <property type="nucleotide sequence ID" value="NZ_JBANDC010000018.1"/>
</dbReference>
<protein>
    <submittedName>
        <fullName evidence="1">Uncharacterized protein</fullName>
    </submittedName>
</protein>
<keyword evidence="2" id="KW-1185">Reference proteome</keyword>
<evidence type="ECO:0000313" key="1">
    <source>
        <dbReference type="EMBL" id="MEM4989865.1"/>
    </source>
</evidence>
<accession>A0ABU9Q0U3</accession>